<proteinExistence type="predicted"/>
<dbReference type="AlphaFoldDB" id="A0A4Z2GUT8"/>
<accession>A0A4Z2GUT8</accession>
<evidence type="ECO:0000313" key="3">
    <source>
        <dbReference type="EMBL" id="TNN57131.1"/>
    </source>
</evidence>
<dbReference type="EMBL" id="SRLO01000412">
    <property type="protein sequence ID" value="TNN57131.1"/>
    <property type="molecule type" value="Genomic_DNA"/>
</dbReference>
<gene>
    <name evidence="3" type="ORF">EYF80_032634</name>
</gene>
<evidence type="ECO:0000256" key="2">
    <source>
        <dbReference type="SAM" id="Phobius"/>
    </source>
</evidence>
<evidence type="ECO:0000256" key="1">
    <source>
        <dbReference type="SAM" id="MobiDB-lite"/>
    </source>
</evidence>
<sequence length="204" mass="22545">MDHRNCGSQKQETDDNFVHMRCMVFGPTPLESGANPHKAPSIQVPLTGKFHDWIWTNAFPPLLLSTCTAYLIVLVFHPKDSDHLDFKPQKRAAIRGKKANSNQPCTTRPATARTNQHPPPTARINQHQTARTNQHPPPTARTNQHPPPNSQNQPAPTTNSQNQPAPTARTNHHQHPEPTSTNSQNQPAATTNSQNQPAATTNSQ</sequence>
<reference evidence="3 4" key="1">
    <citation type="submission" date="2019-03" db="EMBL/GenBank/DDBJ databases">
        <title>First draft genome of Liparis tanakae, snailfish: a comprehensive survey of snailfish specific genes.</title>
        <authorList>
            <person name="Kim W."/>
            <person name="Song I."/>
            <person name="Jeong J.-H."/>
            <person name="Kim D."/>
            <person name="Kim S."/>
            <person name="Ryu S."/>
            <person name="Song J.Y."/>
            <person name="Lee S.K."/>
        </authorList>
    </citation>
    <scope>NUCLEOTIDE SEQUENCE [LARGE SCALE GENOMIC DNA]</scope>
    <source>
        <tissue evidence="3">Muscle</tissue>
    </source>
</reference>
<feature type="compositionally biased region" description="Polar residues" evidence="1">
    <location>
        <begin position="99"/>
        <end position="116"/>
    </location>
</feature>
<keyword evidence="2" id="KW-0812">Transmembrane</keyword>
<evidence type="ECO:0000313" key="4">
    <source>
        <dbReference type="Proteomes" id="UP000314294"/>
    </source>
</evidence>
<feature type="compositionally biased region" description="Polar residues" evidence="1">
    <location>
        <begin position="123"/>
        <end position="134"/>
    </location>
</feature>
<feature type="region of interest" description="Disordered" evidence="1">
    <location>
        <begin position="93"/>
        <end position="204"/>
    </location>
</feature>
<keyword evidence="2" id="KW-0472">Membrane</keyword>
<feature type="compositionally biased region" description="Low complexity" evidence="1">
    <location>
        <begin position="150"/>
        <end position="159"/>
    </location>
</feature>
<dbReference type="Proteomes" id="UP000314294">
    <property type="component" value="Unassembled WGS sequence"/>
</dbReference>
<keyword evidence="4" id="KW-1185">Reference proteome</keyword>
<organism evidence="3 4">
    <name type="scientific">Liparis tanakae</name>
    <name type="common">Tanaka's snailfish</name>
    <dbReference type="NCBI Taxonomy" id="230148"/>
    <lineage>
        <taxon>Eukaryota</taxon>
        <taxon>Metazoa</taxon>
        <taxon>Chordata</taxon>
        <taxon>Craniata</taxon>
        <taxon>Vertebrata</taxon>
        <taxon>Euteleostomi</taxon>
        <taxon>Actinopterygii</taxon>
        <taxon>Neopterygii</taxon>
        <taxon>Teleostei</taxon>
        <taxon>Neoteleostei</taxon>
        <taxon>Acanthomorphata</taxon>
        <taxon>Eupercaria</taxon>
        <taxon>Perciformes</taxon>
        <taxon>Cottioidei</taxon>
        <taxon>Cottales</taxon>
        <taxon>Liparidae</taxon>
        <taxon>Liparis</taxon>
    </lineage>
</organism>
<name>A0A4Z2GUT8_9TELE</name>
<feature type="transmembrane region" description="Helical" evidence="2">
    <location>
        <begin position="58"/>
        <end position="77"/>
    </location>
</feature>
<keyword evidence="2" id="KW-1133">Transmembrane helix</keyword>
<feature type="compositionally biased region" description="Pro residues" evidence="1">
    <location>
        <begin position="135"/>
        <end position="149"/>
    </location>
</feature>
<feature type="compositionally biased region" description="Polar residues" evidence="1">
    <location>
        <begin position="160"/>
        <end position="169"/>
    </location>
</feature>
<comment type="caution">
    <text evidence="3">The sequence shown here is derived from an EMBL/GenBank/DDBJ whole genome shotgun (WGS) entry which is preliminary data.</text>
</comment>
<feature type="compositionally biased region" description="Polar residues" evidence="1">
    <location>
        <begin position="177"/>
        <end position="204"/>
    </location>
</feature>
<protein>
    <submittedName>
        <fullName evidence="3">Uncharacterized protein</fullName>
    </submittedName>
</protein>